<accession>A0A9W4IVK3</accession>
<reference evidence="1" key="1">
    <citation type="submission" date="2021-07" db="EMBL/GenBank/DDBJ databases">
        <authorList>
            <person name="Branca A.L. A."/>
        </authorList>
    </citation>
    <scope>NUCLEOTIDE SEQUENCE</scope>
</reference>
<organism evidence="1 2">
    <name type="scientific">Penicillium salamii</name>
    <dbReference type="NCBI Taxonomy" id="1612424"/>
    <lineage>
        <taxon>Eukaryota</taxon>
        <taxon>Fungi</taxon>
        <taxon>Dikarya</taxon>
        <taxon>Ascomycota</taxon>
        <taxon>Pezizomycotina</taxon>
        <taxon>Eurotiomycetes</taxon>
        <taxon>Eurotiomycetidae</taxon>
        <taxon>Eurotiales</taxon>
        <taxon>Aspergillaceae</taxon>
        <taxon>Penicillium</taxon>
    </lineage>
</organism>
<dbReference type="Proteomes" id="UP001152592">
    <property type="component" value="Unassembled WGS sequence"/>
</dbReference>
<comment type="caution">
    <text evidence="1">The sequence shown here is derived from an EMBL/GenBank/DDBJ whole genome shotgun (WGS) entry which is preliminary data.</text>
</comment>
<name>A0A9W4IVK3_9EURO</name>
<dbReference type="EMBL" id="CAJVPD010000118">
    <property type="protein sequence ID" value="CAG8345788.1"/>
    <property type="molecule type" value="Genomic_DNA"/>
</dbReference>
<gene>
    <name evidence="1" type="ORF">PSALAMII_LOCUS2919</name>
</gene>
<proteinExistence type="predicted"/>
<sequence length="94" mass="10705">MLKGTRENIIITSRDDQSQKLIDKGCEQIRINAMSPREARLILLCHLSDDINLLLKSVQNDYDEVANKLRYLPLALDLADMYIGNSPASEQSMR</sequence>
<dbReference type="OrthoDB" id="1560166at2759"/>
<evidence type="ECO:0000313" key="2">
    <source>
        <dbReference type="Proteomes" id="UP001152592"/>
    </source>
</evidence>
<evidence type="ECO:0000313" key="1">
    <source>
        <dbReference type="EMBL" id="CAG8345788.1"/>
    </source>
</evidence>
<protein>
    <submittedName>
        <fullName evidence="1">Uncharacterized protein</fullName>
    </submittedName>
</protein>
<dbReference type="AlphaFoldDB" id="A0A9W4IVK3"/>